<evidence type="ECO:0000256" key="8">
    <source>
        <dbReference type="PIRSR" id="PIRSR000296-1"/>
    </source>
</evidence>
<keyword evidence="10" id="KW-0812">Transmembrane</keyword>
<accession>A0A7G8Q500</accession>
<dbReference type="GO" id="GO:0005737">
    <property type="term" value="C:cytoplasm"/>
    <property type="evidence" value="ECO:0007669"/>
    <property type="project" value="TreeGrafter"/>
</dbReference>
<dbReference type="PANTHER" id="PTHR11465">
    <property type="entry name" value="CATALASE"/>
    <property type="match status" value="1"/>
</dbReference>
<dbReference type="InterPro" id="IPR011614">
    <property type="entry name" value="Catalase_core"/>
</dbReference>
<dbReference type="EMBL" id="CP060412">
    <property type="protein sequence ID" value="QNK01858.1"/>
    <property type="molecule type" value="Genomic_DNA"/>
</dbReference>
<keyword evidence="10" id="KW-1133">Transmembrane helix</keyword>
<dbReference type="KEGG" id="dtl:H8F01_01370"/>
<dbReference type="SUPFAM" id="SSF56634">
    <property type="entry name" value="Heme-dependent catalase-like"/>
    <property type="match status" value="1"/>
</dbReference>
<dbReference type="EC" id="1.11.1.-" evidence="7"/>
<evidence type="ECO:0000256" key="9">
    <source>
        <dbReference type="PIRSR" id="PIRSR000296-2"/>
    </source>
</evidence>
<evidence type="ECO:0000313" key="13">
    <source>
        <dbReference type="Proteomes" id="UP000515873"/>
    </source>
</evidence>
<dbReference type="PRINTS" id="PR00067">
    <property type="entry name" value="CATALASE"/>
</dbReference>
<keyword evidence="3 7" id="KW-0349">Heme</keyword>
<reference evidence="12 13" key="1">
    <citation type="submission" date="2020-08" db="EMBL/GenBank/DDBJ databases">
        <title>Dyella sp. G9 isolated from forest soil.</title>
        <authorList>
            <person name="Fu J."/>
            <person name="Qiu L."/>
        </authorList>
    </citation>
    <scope>NUCLEOTIDE SEQUENCE [LARGE SCALE GENOMIC DNA]</scope>
    <source>
        <strain evidence="12 13">G9</strain>
    </source>
</reference>
<comment type="function">
    <text evidence="7">Has an organic peroxide-dependent peroxidase activity.</text>
</comment>
<dbReference type="RefSeq" id="WP_187057316.1">
    <property type="nucleotide sequence ID" value="NZ_CP060412.1"/>
</dbReference>
<dbReference type="GO" id="GO:0020037">
    <property type="term" value="F:heme binding"/>
    <property type="evidence" value="ECO:0007669"/>
    <property type="project" value="InterPro"/>
</dbReference>
<keyword evidence="4 7" id="KW-0479">Metal-binding</keyword>
<dbReference type="GO" id="GO:0042744">
    <property type="term" value="P:hydrogen peroxide catabolic process"/>
    <property type="evidence" value="ECO:0007669"/>
    <property type="project" value="TreeGrafter"/>
</dbReference>
<dbReference type="InterPro" id="IPR018028">
    <property type="entry name" value="Catalase"/>
</dbReference>
<dbReference type="CDD" id="cd08153">
    <property type="entry name" value="srpA_like"/>
    <property type="match status" value="1"/>
</dbReference>
<evidence type="ECO:0000256" key="1">
    <source>
        <dbReference type="ARBA" id="ARBA00005329"/>
    </source>
</evidence>
<evidence type="ECO:0000256" key="7">
    <source>
        <dbReference type="PIRNR" id="PIRNR000296"/>
    </source>
</evidence>
<dbReference type="AlphaFoldDB" id="A0A7G8Q500"/>
<dbReference type="Gene3D" id="2.40.180.10">
    <property type="entry name" value="Catalase core domain"/>
    <property type="match status" value="1"/>
</dbReference>
<feature type="transmembrane region" description="Helical" evidence="10">
    <location>
        <begin position="14"/>
        <end position="37"/>
    </location>
</feature>
<feature type="binding site" description="axial binding residue" evidence="9">
    <location>
        <position position="332"/>
    </location>
    <ligand>
        <name>heme</name>
        <dbReference type="ChEBI" id="CHEBI:30413"/>
    </ligand>
    <ligandPart>
        <name>Fe</name>
        <dbReference type="ChEBI" id="CHEBI:18248"/>
    </ligandPart>
</feature>
<gene>
    <name evidence="12" type="ORF">H8F01_01370</name>
</gene>
<organism evidence="12 13">
    <name type="scientific">Dyella telluris</name>
    <dbReference type="NCBI Taxonomy" id="2763498"/>
    <lineage>
        <taxon>Bacteria</taxon>
        <taxon>Pseudomonadati</taxon>
        <taxon>Pseudomonadota</taxon>
        <taxon>Gammaproteobacteria</taxon>
        <taxon>Lysobacterales</taxon>
        <taxon>Rhodanobacteraceae</taxon>
        <taxon>Dyella</taxon>
    </lineage>
</organism>
<evidence type="ECO:0000256" key="10">
    <source>
        <dbReference type="SAM" id="Phobius"/>
    </source>
</evidence>
<proteinExistence type="inferred from homology"/>
<dbReference type="GO" id="GO:0046872">
    <property type="term" value="F:metal ion binding"/>
    <property type="evidence" value="ECO:0007669"/>
    <property type="project" value="UniProtKB-KW"/>
</dbReference>
<keyword evidence="13" id="KW-1185">Reference proteome</keyword>
<feature type="domain" description="Catalase core" evidence="11">
    <location>
        <begin position="21"/>
        <end position="360"/>
    </location>
</feature>
<keyword evidence="5 7" id="KW-0560">Oxidoreductase</keyword>
<protein>
    <recommendedName>
        <fullName evidence="7">Catalase-related peroxidase</fullName>
        <ecNumber evidence="7">1.11.1.-</ecNumber>
    </recommendedName>
</protein>
<dbReference type="PROSITE" id="PS51402">
    <property type="entry name" value="CATALASE_3"/>
    <property type="match status" value="1"/>
</dbReference>
<comment type="similarity">
    <text evidence="1 7">Belongs to the catalase family.</text>
</comment>
<feature type="active site" evidence="8">
    <location>
        <position position="64"/>
    </location>
</feature>
<dbReference type="InterPro" id="IPR024168">
    <property type="entry name" value="Catalase_SrpA-type_pred"/>
</dbReference>
<dbReference type="GO" id="GO:0042542">
    <property type="term" value="P:response to hydrogen peroxide"/>
    <property type="evidence" value="ECO:0007669"/>
    <property type="project" value="TreeGrafter"/>
</dbReference>
<evidence type="ECO:0000256" key="4">
    <source>
        <dbReference type="ARBA" id="ARBA00022723"/>
    </source>
</evidence>
<dbReference type="SMART" id="SM01060">
    <property type="entry name" value="Catalase"/>
    <property type="match status" value="1"/>
</dbReference>
<keyword evidence="10" id="KW-0472">Membrane</keyword>
<evidence type="ECO:0000256" key="6">
    <source>
        <dbReference type="ARBA" id="ARBA00023004"/>
    </source>
</evidence>
<keyword evidence="2 7" id="KW-0575">Peroxidase</keyword>
<dbReference type="PANTHER" id="PTHR11465:SF9">
    <property type="entry name" value="CATALASE"/>
    <property type="match status" value="1"/>
</dbReference>
<dbReference type="Proteomes" id="UP000515873">
    <property type="component" value="Chromosome"/>
</dbReference>
<evidence type="ECO:0000256" key="3">
    <source>
        <dbReference type="ARBA" id="ARBA00022617"/>
    </source>
</evidence>
<dbReference type="GO" id="GO:0004096">
    <property type="term" value="F:catalase activity"/>
    <property type="evidence" value="ECO:0007669"/>
    <property type="project" value="InterPro"/>
</dbReference>
<dbReference type="Pfam" id="PF00199">
    <property type="entry name" value="Catalase"/>
    <property type="match status" value="1"/>
</dbReference>
<evidence type="ECO:0000256" key="2">
    <source>
        <dbReference type="ARBA" id="ARBA00022559"/>
    </source>
</evidence>
<dbReference type="InterPro" id="IPR020835">
    <property type="entry name" value="Catalase_sf"/>
</dbReference>
<evidence type="ECO:0000259" key="11">
    <source>
        <dbReference type="SMART" id="SM01060"/>
    </source>
</evidence>
<dbReference type="PIRSF" id="PIRSF000296">
    <property type="entry name" value="SrpA"/>
    <property type="match status" value="1"/>
</dbReference>
<sequence length="360" mass="38950">MTDPSPPPPSRQPWRWAVIGLAVAGLAFAFAWVAGWITPQRLTSHRIVDALQGNTVHPGFRRNHAKGVCVAGYFESNGAGAAYSTASIFAAGRTPFVGRFALPGGNPYAPDSSVPIRSFALRFSLPNGEQWRTGMNSMPVFPVGTPQAFYDQVVATSPDPATGKPDPKRVGAFFAAHPEAGPFLAWVKTAKPSASYVTETYESINAFYFIDPTGKRHPVRWKVTPEATDDAGTSPQAGDPDYLARDLQQRLAQGPQRWHLRVTLASPGDPTNDATKMWPAERHVIDVGTLVVESEQPQDSGPCRDVNYDPTILPAGIQISDDPLLPARSSAYADSYLRRTSEEAHIPGAAHVKTPSEQPQ</sequence>
<evidence type="ECO:0000313" key="12">
    <source>
        <dbReference type="EMBL" id="QNK01858.1"/>
    </source>
</evidence>
<evidence type="ECO:0000256" key="5">
    <source>
        <dbReference type="ARBA" id="ARBA00023002"/>
    </source>
</evidence>
<comment type="cofactor">
    <cofactor evidence="7">
        <name>heme</name>
        <dbReference type="ChEBI" id="CHEBI:30413"/>
    </cofactor>
</comment>
<name>A0A7G8Q500_9GAMM</name>
<keyword evidence="6 7" id="KW-0408">Iron</keyword>
<dbReference type="Gene3D" id="1.20.1280.120">
    <property type="match status" value="1"/>
</dbReference>